<dbReference type="EMBL" id="CP103836">
    <property type="protein sequence ID" value="WOB51338.1"/>
    <property type="molecule type" value="Genomic_DNA"/>
</dbReference>
<name>A0AAU0BE98_9XANT</name>
<keyword evidence="2" id="KW-1185">Reference proteome</keyword>
<gene>
    <name evidence="1" type="ORF">NYR97_08220</name>
</gene>
<proteinExistence type="predicted"/>
<protein>
    <submittedName>
        <fullName evidence="1">Uncharacterized protein</fullName>
    </submittedName>
</protein>
<dbReference type="RefSeq" id="WP_316697486.1">
    <property type="nucleotide sequence ID" value="NZ_CP103836.1"/>
</dbReference>
<dbReference type="AlphaFoldDB" id="A0AAU0BE98"/>
<organism evidence="1 2">
    <name type="scientific">Xanthomonas hydrangeae</name>
    <dbReference type="NCBI Taxonomy" id="2775159"/>
    <lineage>
        <taxon>Bacteria</taxon>
        <taxon>Pseudomonadati</taxon>
        <taxon>Pseudomonadota</taxon>
        <taxon>Gammaproteobacteria</taxon>
        <taxon>Lysobacterales</taxon>
        <taxon>Lysobacteraceae</taxon>
        <taxon>Xanthomonas</taxon>
    </lineage>
</organism>
<reference evidence="1 2" key="1">
    <citation type="submission" date="2022-08" db="EMBL/GenBank/DDBJ databases">
        <title>Whole genome sequencing-based tracing of a 2022 introduction and outbreak of Xanthomonas hortorum pv. pelargonii.</title>
        <authorList>
            <person name="Iruegas-Bocardo F."/>
            <person name="Weisberg A.K."/>
            <person name="Riutta E.R."/>
            <person name="Kilday K."/>
            <person name="Bonkowski J.C."/>
            <person name="Creswell T."/>
            <person name="Daughtrey M.L."/>
            <person name="Rane K."/>
            <person name="Grunwald N.J."/>
            <person name="Chang J.H."/>
            <person name="Putnam M.L."/>
        </authorList>
    </citation>
    <scope>NUCLEOTIDE SEQUENCE [LARGE SCALE GENOMIC DNA]</scope>
    <source>
        <strain evidence="1 2">22-323</strain>
    </source>
</reference>
<dbReference type="Proteomes" id="UP001302716">
    <property type="component" value="Chromosome"/>
</dbReference>
<evidence type="ECO:0000313" key="2">
    <source>
        <dbReference type="Proteomes" id="UP001302716"/>
    </source>
</evidence>
<accession>A0AAU0BE98</accession>
<evidence type="ECO:0000313" key="1">
    <source>
        <dbReference type="EMBL" id="WOB51338.1"/>
    </source>
</evidence>
<sequence>MDPLSYQELIEAKAGKPTTLNLNDVVVMDSAGVKVHGDDVIASMKLDCPFSSDVFALVDGGWVPSSWSLGPGRILMADRCFVDALYSRFKDGKKQRADADSEFLDFIMDWPVTINPLLYVMEGNTRTRPLATEAGEQFEEVKRKISSALPKATIMPDSQIGLEAALNILDELERPYRRKLGFLVDVAPALMAPVAQCDRLRKLNWVMEKADHHGVKRLSLPVLAAFSSILLPARTNPAKKLLKPSHVYGGKEAHNALSDLRALEMLIAVHGQFPSAHASLWTKDRNMALFWVGMEIVNSELIGTQRRFNIKLQSPLLAGATERERALLR</sequence>